<protein>
    <submittedName>
        <fullName evidence="1">Uncharacterized protein</fullName>
    </submittedName>
</protein>
<dbReference type="Proteomes" id="UP001596445">
    <property type="component" value="Unassembled WGS sequence"/>
</dbReference>
<evidence type="ECO:0000313" key="1">
    <source>
        <dbReference type="EMBL" id="MFC7058694.1"/>
    </source>
</evidence>
<evidence type="ECO:0000313" key="2">
    <source>
        <dbReference type="Proteomes" id="UP001596445"/>
    </source>
</evidence>
<sequence length="103" mass="11213">MYGHVSGAALSWQRDDDGLDLVEATVGGRQPAPSEAYVVAAPSLEFYADDLYPVLDEDHIEADHGTQHDALVGYAREHGIDAETDGRMQVIADTASNKYHSLR</sequence>
<comment type="caution">
    <text evidence="1">The sequence shown here is derived from an EMBL/GenBank/DDBJ whole genome shotgun (WGS) entry which is preliminary data.</text>
</comment>
<dbReference type="GeneID" id="76630722"/>
<dbReference type="RefSeq" id="WP_267161421.1">
    <property type="nucleotide sequence ID" value="NZ_CP112972.1"/>
</dbReference>
<keyword evidence="2" id="KW-1185">Reference proteome</keyword>
<accession>A0ABD5W1Q7</accession>
<name>A0ABD5W1Q7_9EURY</name>
<organism evidence="1 2">
    <name type="scientific">Halovenus salina</name>
    <dbReference type="NCBI Taxonomy" id="1510225"/>
    <lineage>
        <taxon>Archaea</taxon>
        <taxon>Methanobacteriati</taxon>
        <taxon>Methanobacteriota</taxon>
        <taxon>Stenosarchaea group</taxon>
        <taxon>Halobacteria</taxon>
        <taxon>Halobacteriales</taxon>
        <taxon>Haloarculaceae</taxon>
        <taxon>Halovenus</taxon>
    </lineage>
</organism>
<dbReference type="EMBL" id="JBHSZI010000001">
    <property type="protein sequence ID" value="MFC7058694.1"/>
    <property type="molecule type" value="Genomic_DNA"/>
</dbReference>
<gene>
    <name evidence="1" type="ORF">ACFQQG_11555</name>
</gene>
<dbReference type="AlphaFoldDB" id="A0ABD5W1Q7"/>
<reference evidence="1 2" key="1">
    <citation type="journal article" date="2019" name="Int. J. Syst. Evol. Microbiol.">
        <title>The Global Catalogue of Microorganisms (GCM) 10K type strain sequencing project: providing services to taxonomists for standard genome sequencing and annotation.</title>
        <authorList>
            <consortium name="The Broad Institute Genomics Platform"/>
            <consortium name="The Broad Institute Genome Sequencing Center for Infectious Disease"/>
            <person name="Wu L."/>
            <person name="Ma J."/>
        </authorList>
    </citation>
    <scope>NUCLEOTIDE SEQUENCE [LARGE SCALE GENOMIC DNA]</scope>
    <source>
        <strain evidence="1 2">JCM 30072</strain>
    </source>
</reference>
<proteinExistence type="predicted"/>